<gene>
    <name evidence="2" type="ORF">IZO911_LOCUS39422</name>
    <name evidence="1" type="ORF">JYZ213_LOCUS25570</name>
    <name evidence="4" type="ORF">KXQ929_LOCUS19455</name>
    <name evidence="3" type="ORF">OXD698_LOCUS16017</name>
</gene>
<dbReference type="Proteomes" id="UP000663868">
    <property type="component" value="Unassembled WGS sequence"/>
</dbReference>
<proteinExistence type="predicted"/>
<dbReference type="EMBL" id="CAJOAZ010001079">
    <property type="protein sequence ID" value="CAF3760997.1"/>
    <property type="molecule type" value="Genomic_DNA"/>
</dbReference>
<dbReference type="EMBL" id="CAJOBB010001319">
    <property type="protein sequence ID" value="CAF3840596.1"/>
    <property type="molecule type" value="Genomic_DNA"/>
</dbReference>
<dbReference type="EMBL" id="CAJNOG010000328">
    <property type="protein sequence ID" value="CAF1177262.1"/>
    <property type="molecule type" value="Genomic_DNA"/>
</dbReference>
<evidence type="ECO:0000313" key="1">
    <source>
        <dbReference type="EMBL" id="CAF1177262.1"/>
    </source>
</evidence>
<dbReference type="AlphaFoldDB" id="A0A819DWY7"/>
<reference evidence="4" key="1">
    <citation type="submission" date="2021-02" db="EMBL/GenBank/DDBJ databases">
        <authorList>
            <person name="Nowell W R."/>
        </authorList>
    </citation>
    <scope>NUCLEOTIDE SEQUENCE</scope>
</reference>
<evidence type="ECO:0000313" key="3">
    <source>
        <dbReference type="EMBL" id="CAF3760997.1"/>
    </source>
</evidence>
<dbReference type="EMBL" id="CAJNOE010001197">
    <property type="protein sequence ID" value="CAF1399748.1"/>
    <property type="molecule type" value="Genomic_DNA"/>
</dbReference>
<evidence type="ECO:0000313" key="5">
    <source>
        <dbReference type="Proteomes" id="UP000663868"/>
    </source>
</evidence>
<comment type="caution">
    <text evidence="4">The sequence shown here is derived from an EMBL/GenBank/DDBJ whole genome shotgun (WGS) entry which is preliminary data.</text>
</comment>
<protein>
    <submittedName>
        <fullName evidence="4">Uncharacterized protein</fullName>
    </submittedName>
</protein>
<name>A0A819DWY7_9BILA</name>
<dbReference type="Proteomes" id="UP000663860">
    <property type="component" value="Unassembled WGS sequence"/>
</dbReference>
<evidence type="ECO:0000313" key="2">
    <source>
        <dbReference type="EMBL" id="CAF1399748.1"/>
    </source>
</evidence>
<dbReference type="Proteomes" id="UP000663845">
    <property type="component" value="Unassembled WGS sequence"/>
</dbReference>
<evidence type="ECO:0000313" key="4">
    <source>
        <dbReference type="EMBL" id="CAF3840596.1"/>
    </source>
</evidence>
<sequence>MEPNHPPCFNNTAKGHGERFKGNLTGPQNHHYAAPANGYPAMRLEKPPTMKEFLPNGVKVHGGVRGNREDGYRITWH</sequence>
<accession>A0A819DWY7</accession>
<dbReference type="Proteomes" id="UP000663844">
    <property type="component" value="Unassembled WGS sequence"/>
</dbReference>
<organism evidence="4 5">
    <name type="scientific">Adineta steineri</name>
    <dbReference type="NCBI Taxonomy" id="433720"/>
    <lineage>
        <taxon>Eukaryota</taxon>
        <taxon>Metazoa</taxon>
        <taxon>Spiralia</taxon>
        <taxon>Gnathifera</taxon>
        <taxon>Rotifera</taxon>
        <taxon>Eurotatoria</taxon>
        <taxon>Bdelloidea</taxon>
        <taxon>Adinetida</taxon>
        <taxon>Adinetidae</taxon>
        <taxon>Adineta</taxon>
    </lineage>
</organism>